<dbReference type="InterPro" id="IPR011664">
    <property type="entry name" value="Abi_system_AbiD/AbiF-like"/>
</dbReference>
<accession>A0A844DNX3</accession>
<evidence type="ECO:0008006" key="3">
    <source>
        <dbReference type="Google" id="ProtNLM"/>
    </source>
</evidence>
<sequence>MRKHSCVSWRVFFYTFISRTNNMAEPKPFSPYEEQLSILRGRGLAIPDEELALQWLREKNYYRLSAYSLTLRQRDTATGNDKFFDGASFSDIIDLYEFDDQFRAAIFHAASVVETNLKSYVAYYHARQYGPIGYLDGNNFEDPWRHAKFLNALSKSLNLRKDEPFVLHHHNDLNGIYPLWVVVEVLSFDQISMLYRNLSKSDRAAIAREFYSIPSREYIENWIHCSVVARNIAAHGARFYHRKRVNPPAKLPKEINEYGTKPFGYVYALYQLLPQNERFTFASCIQVCFAEHPSAKPSELGFPSNWHELIK</sequence>
<gene>
    <name evidence="1" type="ORF">GKD95_07245</name>
</gene>
<dbReference type="EMBL" id="WKQN01000005">
    <property type="protein sequence ID" value="MSC63132.1"/>
    <property type="molecule type" value="Genomic_DNA"/>
</dbReference>
<dbReference type="AlphaFoldDB" id="A0A844DNX3"/>
<protein>
    <recommendedName>
        <fullName evidence="3">Abi family protein</fullName>
    </recommendedName>
</protein>
<name>A0A844DNX3_9FIRM</name>
<proteinExistence type="predicted"/>
<evidence type="ECO:0000313" key="2">
    <source>
        <dbReference type="Proteomes" id="UP000461506"/>
    </source>
</evidence>
<comment type="caution">
    <text evidence="1">The sequence shown here is derived from an EMBL/GenBank/DDBJ whole genome shotgun (WGS) entry which is preliminary data.</text>
</comment>
<evidence type="ECO:0000313" key="1">
    <source>
        <dbReference type="EMBL" id="MSC63132.1"/>
    </source>
</evidence>
<organism evidence="1 2">
    <name type="scientific">Faecalibacterium prausnitzii</name>
    <dbReference type="NCBI Taxonomy" id="853"/>
    <lineage>
        <taxon>Bacteria</taxon>
        <taxon>Bacillati</taxon>
        <taxon>Bacillota</taxon>
        <taxon>Clostridia</taxon>
        <taxon>Eubacteriales</taxon>
        <taxon>Oscillospiraceae</taxon>
        <taxon>Faecalibacterium</taxon>
    </lineage>
</organism>
<dbReference type="Pfam" id="PF07751">
    <property type="entry name" value="Abi_2"/>
    <property type="match status" value="1"/>
</dbReference>
<reference evidence="1 2" key="1">
    <citation type="journal article" date="2019" name="Nat. Med.">
        <title>A library of human gut bacterial isolates paired with longitudinal multiomics data enables mechanistic microbiome research.</title>
        <authorList>
            <person name="Poyet M."/>
            <person name="Groussin M."/>
            <person name="Gibbons S.M."/>
            <person name="Avila-Pacheco J."/>
            <person name="Jiang X."/>
            <person name="Kearney S.M."/>
            <person name="Perrotta A.R."/>
            <person name="Berdy B."/>
            <person name="Zhao S."/>
            <person name="Lieberman T.D."/>
            <person name="Swanson P.K."/>
            <person name="Smith M."/>
            <person name="Roesemann S."/>
            <person name="Alexander J.E."/>
            <person name="Rich S.A."/>
            <person name="Livny J."/>
            <person name="Vlamakis H."/>
            <person name="Clish C."/>
            <person name="Bullock K."/>
            <person name="Deik A."/>
            <person name="Scott J."/>
            <person name="Pierce K.A."/>
            <person name="Xavier R.J."/>
            <person name="Alm E.J."/>
        </authorList>
    </citation>
    <scope>NUCLEOTIDE SEQUENCE [LARGE SCALE GENOMIC DNA]</scope>
    <source>
        <strain evidence="1 2">BIOML-A1</strain>
    </source>
</reference>
<dbReference type="Proteomes" id="UP000461506">
    <property type="component" value="Unassembled WGS sequence"/>
</dbReference>